<dbReference type="CDD" id="cd23509">
    <property type="entry name" value="Gnk2-like"/>
    <property type="match status" value="2"/>
</dbReference>
<proteinExistence type="inferred from homology"/>
<evidence type="ECO:0000313" key="12">
    <source>
        <dbReference type="EMBL" id="KAK4433142.1"/>
    </source>
</evidence>
<dbReference type="Pfam" id="PF01657">
    <property type="entry name" value="Stress-antifung"/>
    <property type="match status" value="2"/>
</dbReference>
<evidence type="ECO:0000313" key="13">
    <source>
        <dbReference type="Proteomes" id="UP001293254"/>
    </source>
</evidence>
<feature type="transmembrane region" description="Helical" evidence="9">
    <location>
        <begin position="259"/>
        <end position="281"/>
    </location>
</feature>
<evidence type="ECO:0000256" key="4">
    <source>
        <dbReference type="ARBA" id="ARBA00022737"/>
    </source>
</evidence>
<accession>A0AAE2CSR0</accession>
<evidence type="ECO:0000256" key="1">
    <source>
        <dbReference type="ARBA" id="ARBA00004251"/>
    </source>
</evidence>
<keyword evidence="6" id="KW-1015">Disulfide bond</keyword>
<evidence type="ECO:0000256" key="5">
    <source>
        <dbReference type="ARBA" id="ARBA00022949"/>
    </source>
</evidence>
<feature type="domain" description="Gnk2-homologous" evidence="11">
    <location>
        <begin position="30"/>
        <end position="132"/>
    </location>
</feature>
<keyword evidence="13" id="KW-1185">Reference proteome</keyword>
<keyword evidence="9" id="KW-0812">Transmembrane</keyword>
<evidence type="ECO:0000259" key="11">
    <source>
        <dbReference type="PROSITE" id="PS51473"/>
    </source>
</evidence>
<organism evidence="12 13">
    <name type="scientific">Sesamum alatum</name>
    <dbReference type="NCBI Taxonomy" id="300844"/>
    <lineage>
        <taxon>Eukaryota</taxon>
        <taxon>Viridiplantae</taxon>
        <taxon>Streptophyta</taxon>
        <taxon>Embryophyta</taxon>
        <taxon>Tracheophyta</taxon>
        <taxon>Spermatophyta</taxon>
        <taxon>Magnoliopsida</taxon>
        <taxon>eudicotyledons</taxon>
        <taxon>Gunneridae</taxon>
        <taxon>Pentapetalae</taxon>
        <taxon>asterids</taxon>
        <taxon>lamiids</taxon>
        <taxon>Lamiales</taxon>
        <taxon>Pedaliaceae</taxon>
        <taxon>Sesamum</taxon>
    </lineage>
</organism>
<feature type="signal peptide" evidence="10">
    <location>
        <begin position="1"/>
        <end position="23"/>
    </location>
</feature>
<feature type="chain" id="PRO_5041910295" evidence="10">
    <location>
        <begin position="24"/>
        <end position="290"/>
    </location>
</feature>
<keyword evidence="5" id="KW-0965">Cell junction</keyword>
<keyword evidence="9" id="KW-0472">Membrane</keyword>
<protein>
    <submittedName>
        <fullName evidence="12">Plasmodesmata-located protein 4</fullName>
    </submittedName>
</protein>
<evidence type="ECO:0000256" key="9">
    <source>
        <dbReference type="SAM" id="Phobius"/>
    </source>
</evidence>
<dbReference type="GO" id="GO:0010497">
    <property type="term" value="P:plasmodesmata-mediated intercellular transport"/>
    <property type="evidence" value="ECO:0007669"/>
    <property type="project" value="TreeGrafter"/>
</dbReference>
<dbReference type="InterPro" id="IPR002902">
    <property type="entry name" value="GNK2"/>
</dbReference>
<evidence type="ECO:0000256" key="10">
    <source>
        <dbReference type="SAM" id="SignalP"/>
    </source>
</evidence>
<feature type="domain" description="Gnk2-homologous" evidence="11">
    <location>
        <begin position="139"/>
        <end position="238"/>
    </location>
</feature>
<keyword evidence="9" id="KW-1133">Transmembrane helix</keyword>
<dbReference type="PANTHER" id="PTHR32080:SF58">
    <property type="entry name" value="CYSTEINE-RICH REPEAT SECRETORY PROTEIN 39-LIKE"/>
    <property type="match status" value="1"/>
</dbReference>
<keyword evidence="4" id="KW-0677">Repeat</keyword>
<dbReference type="PANTHER" id="PTHR32080">
    <property type="entry name" value="ANTIFUNGAL PROTEIN GINKBILOBIN-2-LIKE"/>
    <property type="match status" value="1"/>
</dbReference>
<evidence type="ECO:0000256" key="2">
    <source>
        <dbReference type="ARBA" id="ARBA00022581"/>
    </source>
</evidence>
<sequence>MDSSTNSCTLILCFVLILQSVNTLIIDSHHKLIYNLCSNQSTSFNPSRSSLLSALFQEFIVQSSQSRFFETIVADDETAISGRFQCRNDLSPDECRSCVSNFQALSGDLCGENLPARIQLSGCYAHYQEEDGAETDPWPDRVLHQACSKRKVKKNGFEEMKYAALAALESCVVIGNGFCETIYESIHVVGQCAGSLRACDCGECVDSAARIAEDECRYSVSGEIYLDGCFISYDYNGGHGFGSYEFEENGNGESSSGKLVAIVVGGLAAILLGVALCYFLGSYHKKSDDW</sequence>
<comment type="similarity">
    <text evidence="8">Belongs to the cysteine-rich repeat secretory protein family. Plasmodesmata-located proteins (PDLD) subfamily.</text>
</comment>
<gene>
    <name evidence="12" type="ORF">Salat_1076400</name>
</gene>
<dbReference type="InterPro" id="IPR051378">
    <property type="entry name" value="Cell2Cell_Antifungal"/>
</dbReference>
<dbReference type="GO" id="GO:0009506">
    <property type="term" value="C:plasmodesma"/>
    <property type="evidence" value="ECO:0007669"/>
    <property type="project" value="UniProtKB-SubCell"/>
</dbReference>
<keyword evidence="3 10" id="KW-0732">Signal</keyword>
<evidence type="ECO:0000256" key="7">
    <source>
        <dbReference type="ARBA" id="ARBA00024184"/>
    </source>
</evidence>
<dbReference type="Proteomes" id="UP001293254">
    <property type="component" value="Unassembled WGS sequence"/>
</dbReference>
<evidence type="ECO:0000256" key="3">
    <source>
        <dbReference type="ARBA" id="ARBA00022729"/>
    </source>
</evidence>
<reference evidence="12" key="1">
    <citation type="submission" date="2020-06" db="EMBL/GenBank/DDBJ databases">
        <authorList>
            <person name="Li T."/>
            <person name="Hu X."/>
            <person name="Zhang T."/>
            <person name="Song X."/>
            <person name="Zhang H."/>
            <person name="Dai N."/>
            <person name="Sheng W."/>
            <person name="Hou X."/>
            <person name="Wei L."/>
        </authorList>
    </citation>
    <scope>NUCLEOTIDE SEQUENCE</scope>
    <source>
        <strain evidence="12">3651</strain>
        <tissue evidence="12">Leaf</tissue>
    </source>
</reference>
<dbReference type="GO" id="GO:0046739">
    <property type="term" value="P:transport of virus in multicellular host"/>
    <property type="evidence" value="ECO:0007669"/>
    <property type="project" value="TreeGrafter"/>
</dbReference>
<dbReference type="Gene3D" id="3.30.430.20">
    <property type="entry name" value="Gnk2 domain, C-X8-C-X2-C motif"/>
    <property type="match status" value="2"/>
</dbReference>
<name>A0AAE2CSR0_9LAMI</name>
<reference evidence="12" key="2">
    <citation type="journal article" date="2024" name="Plant">
        <title>Genomic evolution and insights into agronomic trait innovations of Sesamum species.</title>
        <authorList>
            <person name="Miao H."/>
            <person name="Wang L."/>
            <person name="Qu L."/>
            <person name="Liu H."/>
            <person name="Sun Y."/>
            <person name="Le M."/>
            <person name="Wang Q."/>
            <person name="Wei S."/>
            <person name="Zheng Y."/>
            <person name="Lin W."/>
            <person name="Duan Y."/>
            <person name="Cao H."/>
            <person name="Xiong S."/>
            <person name="Wang X."/>
            <person name="Wei L."/>
            <person name="Li C."/>
            <person name="Ma Q."/>
            <person name="Ju M."/>
            <person name="Zhao R."/>
            <person name="Li G."/>
            <person name="Mu C."/>
            <person name="Tian Q."/>
            <person name="Mei H."/>
            <person name="Zhang T."/>
            <person name="Gao T."/>
            <person name="Zhang H."/>
        </authorList>
    </citation>
    <scope>NUCLEOTIDE SEQUENCE</scope>
    <source>
        <strain evidence="12">3651</strain>
    </source>
</reference>
<dbReference type="GO" id="GO:0005886">
    <property type="term" value="C:plasma membrane"/>
    <property type="evidence" value="ECO:0007669"/>
    <property type="project" value="UniProtKB-SubCell"/>
</dbReference>
<comment type="subcellular location">
    <subcellularLocation>
        <location evidence="7">Cell junction</location>
        <location evidence="7">Plasmodesma</location>
    </subcellularLocation>
    <subcellularLocation>
        <location evidence="1">Cell membrane</location>
        <topology evidence="1">Single-pass type I membrane protein</topology>
    </subcellularLocation>
</comment>
<keyword evidence="2" id="KW-0945">Host-virus interaction</keyword>
<dbReference type="AlphaFoldDB" id="A0AAE2CSR0"/>
<dbReference type="EMBL" id="JACGWO010000003">
    <property type="protein sequence ID" value="KAK4433142.1"/>
    <property type="molecule type" value="Genomic_DNA"/>
</dbReference>
<evidence type="ECO:0000256" key="8">
    <source>
        <dbReference type="ARBA" id="ARBA00038393"/>
    </source>
</evidence>
<comment type="caution">
    <text evidence="12">The sequence shown here is derived from an EMBL/GenBank/DDBJ whole genome shotgun (WGS) entry which is preliminary data.</text>
</comment>
<dbReference type="PROSITE" id="PS51473">
    <property type="entry name" value="GNK2"/>
    <property type="match status" value="2"/>
</dbReference>
<dbReference type="InterPro" id="IPR038408">
    <property type="entry name" value="GNK2_sf"/>
</dbReference>
<evidence type="ECO:0000256" key="6">
    <source>
        <dbReference type="ARBA" id="ARBA00023157"/>
    </source>
</evidence>